<dbReference type="EMBL" id="AE017126">
    <property type="protein sequence ID" value="AAQ00914.1"/>
    <property type="molecule type" value="Genomic_DNA"/>
</dbReference>
<proteinExistence type="predicted"/>
<evidence type="ECO:0000259" key="2">
    <source>
        <dbReference type="Pfam" id="PF01266"/>
    </source>
</evidence>
<dbReference type="GO" id="GO:0005737">
    <property type="term" value="C:cytoplasm"/>
    <property type="evidence" value="ECO:0007669"/>
    <property type="project" value="TreeGrafter"/>
</dbReference>
<dbReference type="Proteomes" id="UP000001420">
    <property type="component" value="Chromosome"/>
</dbReference>
<dbReference type="PATRIC" id="fig|167539.5.peg.1972"/>
<keyword evidence="1" id="KW-0560">Oxidoreductase</keyword>
<dbReference type="Pfam" id="PF01266">
    <property type="entry name" value="DAO"/>
    <property type="match status" value="1"/>
</dbReference>
<evidence type="ECO:0000256" key="1">
    <source>
        <dbReference type="ARBA" id="ARBA00023002"/>
    </source>
</evidence>
<protein>
    <submittedName>
        <fullName evidence="3">FAD dependent oxidoreductase</fullName>
    </submittedName>
</protein>
<dbReference type="Gene3D" id="3.30.9.10">
    <property type="entry name" value="D-Amino Acid Oxidase, subunit A, domain 2"/>
    <property type="match status" value="1"/>
</dbReference>
<name>Q7V9G3_PROMA</name>
<dbReference type="SUPFAM" id="SSF51905">
    <property type="entry name" value="FAD/NAD(P)-binding domain"/>
    <property type="match status" value="1"/>
</dbReference>
<organism evidence="3 4">
    <name type="scientific">Prochlorococcus marinus (strain SARG / CCMP1375 / SS120)</name>
    <dbReference type="NCBI Taxonomy" id="167539"/>
    <lineage>
        <taxon>Bacteria</taxon>
        <taxon>Bacillati</taxon>
        <taxon>Cyanobacteriota</taxon>
        <taxon>Cyanophyceae</taxon>
        <taxon>Synechococcales</taxon>
        <taxon>Prochlorococcaceae</taxon>
        <taxon>Prochlorococcus</taxon>
    </lineage>
</organism>
<dbReference type="STRING" id="167539.Pro_1870"/>
<dbReference type="EnsemblBacteria" id="AAQ00914">
    <property type="protein sequence ID" value="AAQ00914"/>
    <property type="gene ID" value="Pro_1870"/>
</dbReference>
<evidence type="ECO:0000313" key="4">
    <source>
        <dbReference type="Proteomes" id="UP000001420"/>
    </source>
</evidence>
<dbReference type="GO" id="GO:0016491">
    <property type="term" value="F:oxidoreductase activity"/>
    <property type="evidence" value="ECO:0007669"/>
    <property type="project" value="UniProtKB-KW"/>
</dbReference>
<dbReference type="eggNOG" id="COG0665">
    <property type="taxonomic scope" value="Bacteria"/>
</dbReference>
<evidence type="ECO:0000313" key="3">
    <source>
        <dbReference type="EMBL" id="AAQ00914.1"/>
    </source>
</evidence>
<dbReference type="OrthoDB" id="9794226at2"/>
<accession>Q7V9G3</accession>
<gene>
    <name evidence="3" type="ordered locus">Pro_1870</name>
</gene>
<feature type="domain" description="FAD dependent oxidoreductase" evidence="2">
    <location>
        <begin position="5"/>
        <end position="356"/>
    </location>
</feature>
<dbReference type="PANTHER" id="PTHR13847">
    <property type="entry name" value="SARCOSINE DEHYDROGENASE-RELATED"/>
    <property type="match status" value="1"/>
</dbReference>
<dbReference type="AlphaFoldDB" id="Q7V9G3"/>
<dbReference type="InterPro" id="IPR006076">
    <property type="entry name" value="FAD-dep_OxRdtase"/>
</dbReference>
<dbReference type="InterPro" id="IPR036188">
    <property type="entry name" value="FAD/NAD-bd_sf"/>
</dbReference>
<keyword evidence="4" id="KW-1185">Reference proteome</keyword>
<dbReference type="HOGENOM" id="CLU_007884_4_5_3"/>
<dbReference type="KEGG" id="pma:Pro_1870"/>
<dbReference type="RefSeq" id="WP_011126019.1">
    <property type="nucleotide sequence ID" value="NC_005042.1"/>
</dbReference>
<reference evidence="3 4" key="1">
    <citation type="journal article" date="2003" name="Proc. Natl. Acad. Sci. U.S.A.">
        <title>Genome sequence of the cyanobacterium Prochlorococcus marinus SS120, a nearly minimal oxyphototrophic genome.</title>
        <authorList>
            <person name="Dufresne A."/>
            <person name="Salanoubat M."/>
            <person name="Partensky F."/>
            <person name="Artiguenave F."/>
            <person name="Axmann I.M."/>
            <person name="Barbe V."/>
            <person name="Duprat S."/>
            <person name="Galperin M.Y."/>
            <person name="Koonin E.V."/>
            <person name="Le Gall F."/>
            <person name="Makarova K.S."/>
            <person name="Ostrowski M."/>
            <person name="Oztas S."/>
            <person name="Robert C."/>
            <person name="Rogozin I.B."/>
            <person name="Scanlan D.J."/>
            <person name="Tandeau de Marsac N."/>
            <person name="Weissenbach J."/>
            <person name="Wincker P."/>
            <person name="Wolf Y.I."/>
            <person name="Hess W.R."/>
        </authorList>
    </citation>
    <scope>NUCLEOTIDE SEQUENCE [LARGE SCALE GENOMIC DNA]</scope>
    <source>
        <strain evidence="4">SARG / CCMP1375 / SS120</strain>
    </source>
</reference>
<sequence length="360" mass="39963">MAIQDIAIIGGGIVGSTTAFHLAKLGHNVMIIDPELSKPISYKDSITGSKASLGILMGYVFRRSSGRSWKLRKRSMELWPSLLQTLSKSDSLLQIETPLIQIAKNHQEMEWIKKIINEKSHLGVAQLKSTSKESQGRSWPEVIYGGLISKQDGRIDPIKLLKSLMISLEKLQVDKINAKVISLQRVSTNKKVKWKLNLNSHSIINTDCIIICSALGSQSLLKTAGHEYPMESVLGQVIQLKLHDHEGNWENWPSVLNINGINLIPQKNNELLVGATLEKGDQPNKLNLESLKNLNGKAPNWLLSSSIENHWYGIRAKPVNQAAPLLEKIEPGLILNAGHYRNGILLAPACAEWVAKQIEN</sequence>
<dbReference type="PANTHER" id="PTHR13847:SF289">
    <property type="entry name" value="GLYCINE OXIDASE"/>
    <property type="match status" value="1"/>
</dbReference>
<dbReference type="Gene3D" id="3.50.50.60">
    <property type="entry name" value="FAD/NAD(P)-binding domain"/>
    <property type="match status" value="1"/>
</dbReference>